<proteinExistence type="inferred from homology"/>
<evidence type="ECO:0000256" key="4">
    <source>
        <dbReference type="ARBA" id="ARBA00013078"/>
    </source>
</evidence>
<dbReference type="Gene3D" id="1.10.150.520">
    <property type="match status" value="1"/>
</dbReference>
<evidence type="ECO:0000313" key="6">
    <source>
        <dbReference type="Proteomes" id="UP000284434"/>
    </source>
</evidence>
<dbReference type="GO" id="GO:0006281">
    <property type="term" value="P:DNA repair"/>
    <property type="evidence" value="ECO:0007669"/>
    <property type="project" value="TreeGrafter"/>
</dbReference>
<keyword evidence="5" id="KW-0378">Hydrolase</keyword>
<evidence type="ECO:0000313" key="5">
    <source>
        <dbReference type="EMBL" id="RGY01823.1"/>
    </source>
</evidence>
<dbReference type="InterPro" id="IPR023214">
    <property type="entry name" value="HAD_sf"/>
</dbReference>
<evidence type="ECO:0000256" key="3">
    <source>
        <dbReference type="ARBA" id="ARBA00006171"/>
    </source>
</evidence>
<sequence length="208" mass="24120">MKNMLKYNLFDSYQVIIFDLDNTLYDESVYLFSAYNDIGKFIEKQVGGYSGEYVSFLVTSFKKYGHHGLFDMLLSHFGLKTKIEMNDLLFLLRHTKVVLKVYDEMKMVLEYLLNRKCKVYILTNGNREQQQNKIESLDIQEILSKIEVIYANEYVPKPSACCIDKIVIENEVEKESVIMCGDSEVDYLAAKNAGIDFINVKCVNNYVS</sequence>
<gene>
    <name evidence="5" type="ORF">DXA53_19980</name>
</gene>
<dbReference type="EC" id="3.1.3.18" evidence="4"/>
<evidence type="ECO:0000256" key="1">
    <source>
        <dbReference type="ARBA" id="ARBA00000830"/>
    </source>
</evidence>
<accession>A0A413I379</accession>
<dbReference type="PANTHER" id="PTHR43434:SF1">
    <property type="entry name" value="PHOSPHOGLYCOLATE PHOSPHATASE"/>
    <property type="match status" value="1"/>
</dbReference>
<comment type="pathway">
    <text evidence="2">Organic acid metabolism; glycolate biosynthesis; glycolate from 2-phosphoglycolate: step 1/1.</text>
</comment>
<dbReference type="PANTHER" id="PTHR43434">
    <property type="entry name" value="PHOSPHOGLYCOLATE PHOSPHATASE"/>
    <property type="match status" value="1"/>
</dbReference>
<dbReference type="SFLD" id="SFLDG01129">
    <property type="entry name" value="C1.5:_HAD__Beta-PGM__Phosphata"/>
    <property type="match status" value="1"/>
</dbReference>
<comment type="catalytic activity">
    <reaction evidence="1">
        <text>2-phosphoglycolate + H2O = glycolate + phosphate</text>
        <dbReference type="Rhea" id="RHEA:14369"/>
        <dbReference type="ChEBI" id="CHEBI:15377"/>
        <dbReference type="ChEBI" id="CHEBI:29805"/>
        <dbReference type="ChEBI" id="CHEBI:43474"/>
        <dbReference type="ChEBI" id="CHEBI:58033"/>
        <dbReference type="EC" id="3.1.3.18"/>
    </reaction>
</comment>
<comment type="caution">
    <text evidence="5">The sequence shown here is derived from an EMBL/GenBank/DDBJ whole genome shotgun (WGS) entry which is preliminary data.</text>
</comment>
<name>A0A413I379_9BACT</name>
<dbReference type="Gene3D" id="3.40.50.1000">
    <property type="entry name" value="HAD superfamily/HAD-like"/>
    <property type="match status" value="1"/>
</dbReference>
<organism evidence="5 6">
    <name type="scientific">Odoribacter splanchnicus</name>
    <dbReference type="NCBI Taxonomy" id="28118"/>
    <lineage>
        <taxon>Bacteria</taxon>
        <taxon>Pseudomonadati</taxon>
        <taxon>Bacteroidota</taxon>
        <taxon>Bacteroidia</taxon>
        <taxon>Bacteroidales</taxon>
        <taxon>Odoribacteraceae</taxon>
        <taxon>Odoribacter</taxon>
    </lineage>
</organism>
<dbReference type="Pfam" id="PF13419">
    <property type="entry name" value="HAD_2"/>
    <property type="match status" value="1"/>
</dbReference>
<dbReference type="EMBL" id="QSCO01000054">
    <property type="protein sequence ID" value="RGY01823.1"/>
    <property type="molecule type" value="Genomic_DNA"/>
</dbReference>
<reference evidence="5 6" key="1">
    <citation type="submission" date="2018-08" db="EMBL/GenBank/DDBJ databases">
        <title>A genome reference for cultivated species of the human gut microbiota.</title>
        <authorList>
            <person name="Zou Y."/>
            <person name="Xue W."/>
            <person name="Luo G."/>
        </authorList>
    </citation>
    <scope>NUCLEOTIDE SEQUENCE [LARGE SCALE GENOMIC DNA]</scope>
    <source>
        <strain evidence="5 6">OF03-11</strain>
    </source>
</reference>
<comment type="similarity">
    <text evidence="3">Belongs to the HAD-like hydrolase superfamily. CbbY/CbbZ/Gph/YieH family.</text>
</comment>
<evidence type="ECO:0000256" key="2">
    <source>
        <dbReference type="ARBA" id="ARBA00004818"/>
    </source>
</evidence>
<dbReference type="InterPro" id="IPR041492">
    <property type="entry name" value="HAD_2"/>
</dbReference>
<protein>
    <recommendedName>
        <fullName evidence="4">phosphoglycolate phosphatase</fullName>
        <ecNumber evidence="4">3.1.3.18</ecNumber>
    </recommendedName>
</protein>
<dbReference type="InterPro" id="IPR036412">
    <property type="entry name" value="HAD-like_sf"/>
</dbReference>
<dbReference type="SUPFAM" id="SSF56784">
    <property type="entry name" value="HAD-like"/>
    <property type="match status" value="1"/>
</dbReference>
<dbReference type="AlphaFoldDB" id="A0A413I379"/>
<dbReference type="SFLD" id="SFLDS00003">
    <property type="entry name" value="Haloacid_Dehalogenase"/>
    <property type="match status" value="1"/>
</dbReference>
<dbReference type="GO" id="GO:0008967">
    <property type="term" value="F:phosphoglycolate phosphatase activity"/>
    <property type="evidence" value="ECO:0007669"/>
    <property type="project" value="UniProtKB-EC"/>
</dbReference>
<dbReference type="NCBIfam" id="TIGR01549">
    <property type="entry name" value="HAD-SF-IA-v1"/>
    <property type="match status" value="1"/>
</dbReference>
<dbReference type="Proteomes" id="UP000284434">
    <property type="component" value="Unassembled WGS sequence"/>
</dbReference>
<dbReference type="InterPro" id="IPR006439">
    <property type="entry name" value="HAD-SF_hydro_IA"/>
</dbReference>
<dbReference type="InterPro" id="IPR050155">
    <property type="entry name" value="HAD-like_hydrolase_sf"/>
</dbReference>